<accession>A0ABD0J151</accession>
<protein>
    <submittedName>
        <fullName evidence="1">Uncharacterized protein</fullName>
    </submittedName>
</protein>
<name>A0ABD0J151_9CAEN</name>
<dbReference type="AlphaFoldDB" id="A0ABD0J151"/>
<evidence type="ECO:0000313" key="1">
    <source>
        <dbReference type="EMBL" id="KAK7447327.1"/>
    </source>
</evidence>
<proteinExistence type="predicted"/>
<organism evidence="1 2">
    <name type="scientific">Batillaria attramentaria</name>
    <dbReference type="NCBI Taxonomy" id="370345"/>
    <lineage>
        <taxon>Eukaryota</taxon>
        <taxon>Metazoa</taxon>
        <taxon>Spiralia</taxon>
        <taxon>Lophotrochozoa</taxon>
        <taxon>Mollusca</taxon>
        <taxon>Gastropoda</taxon>
        <taxon>Caenogastropoda</taxon>
        <taxon>Sorbeoconcha</taxon>
        <taxon>Cerithioidea</taxon>
        <taxon>Batillariidae</taxon>
        <taxon>Batillaria</taxon>
    </lineage>
</organism>
<reference evidence="1 2" key="1">
    <citation type="journal article" date="2023" name="Sci. Data">
        <title>Genome assembly of the Korean intertidal mud-creeper Batillaria attramentaria.</title>
        <authorList>
            <person name="Patra A.K."/>
            <person name="Ho P.T."/>
            <person name="Jun S."/>
            <person name="Lee S.J."/>
            <person name="Kim Y."/>
            <person name="Won Y.J."/>
        </authorList>
    </citation>
    <scope>NUCLEOTIDE SEQUENCE [LARGE SCALE GENOMIC DNA]</scope>
    <source>
        <strain evidence="1">Wonlab-2016</strain>
    </source>
</reference>
<evidence type="ECO:0000313" key="2">
    <source>
        <dbReference type="Proteomes" id="UP001519460"/>
    </source>
</evidence>
<keyword evidence="2" id="KW-1185">Reference proteome</keyword>
<dbReference type="Proteomes" id="UP001519460">
    <property type="component" value="Unassembled WGS sequence"/>
</dbReference>
<dbReference type="EMBL" id="JACVVK020000772">
    <property type="protein sequence ID" value="KAK7447327.1"/>
    <property type="molecule type" value="Genomic_DNA"/>
</dbReference>
<comment type="caution">
    <text evidence="1">The sequence shown here is derived from an EMBL/GenBank/DDBJ whole genome shotgun (WGS) entry which is preliminary data.</text>
</comment>
<sequence length="131" mass="14677">MPFSLAAFTTTTPKSSVSTLPSDTPICRHNPPTREKQAFCPQPLARYIASPRYAKSCSVHSDRFAHLHSRTTYAVLNIPCTQNGSKKTSAYIPMVHLMISTDKSYRELQRSTWEQRNTRNALCIPLACFAG</sequence>
<gene>
    <name evidence="1" type="ORF">BaRGS_00040185</name>
</gene>